<reference evidence="2 3" key="2">
    <citation type="journal article" date="2019" name="G3 (Bethesda)">
        <title>Hybrid Assembly of the Genome of the Entomopathogenic Nematode Steinernema carpocapsae Identifies the X-Chromosome.</title>
        <authorList>
            <person name="Serra L."/>
            <person name="Macchietto M."/>
            <person name="Macias-Munoz A."/>
            <person name="McGill C.J."/>
            <person name="Rodriguez I.M."/>
            <person name="Rodriguez B."/>
            <person name="Murad R."/>
            <person name="Mortazavi A."/>
        </authorList>
    </citation>
    <scope>NUCLEOTIDE SEQUENCE [LARGE SCALE GENOMIC DNA]</scope>
    <source>
        <strain evidence="2 3">ALL</strain>
    </source>
</reference>
<feature type="transmembrane region" description="Helical" evidence="1">
    <location>
        <begin position="90"/>
        <end position="110"/>
    </location>
</feature>
<dbReference type="AlphaFoldDB" id="A0A4U5M2T1"/>
<dbReference type="Proteomes" id="UP000298663">
    <property type="component" value="Unassembled WGS sequence"/>
</dbReference>
<accession>A0A4U5M2T1</accession>
<dbReference type="EMBL" id="AZBU02000010">
    <property type="protein sequence ID" value="TKR62982.1"/>
    <property type="molecule type" value="Genomic_DNA"/>
</dbReference>
<feature type="transmembrane region" description="Helical" evidence="1">
    <location>
        <begin position="57"/>
        <end position="78"/>
    </location>
</feature>
<keyword evidence="3" id="KW-1185">Reference proteome</keyword>
<keyword evidence="1" id="KW-0472">Membrane</keyword>
<evidence type="ECO:0000313" key="3">
    <source>
        <dbReference type="Proteomes" id="UP000298663"/>
    </source>
</evidence>
<proteinExistence type="predicted"/>
<protein>
    <submittedName>
        <fullName evidence="2">Uncharacterized protein</fullName>
    </submittedName>
</protein>
<reference evidence="2 3" key="1">
    <citation type="journal article" date="2015" name="Genome Biol.">
        <title>Comparative genomics of Steinernema reveals deeply conserved gene regulatory networks.</title>
        <authorList>
            <person name="Dillman A.R."/>
            <person name="Macchietto M."/>
            <person name="Porter C.F."/>
            <person name="Rogers A."/>
            <person name="Williams B."/>
            <person name="Antoshechkin I."/>
            <person name="Lee M.M."/>
            <person name="Goodwin Z."/>
            <person name="Lu X."/>
            <person name="Lewis E.E."/>
            <person name="Goodrich-Blair H."/>
            <person name="Stock S.P."/>
            <person name="Adams B.J."/>
            <person name="Sternberg P.W."/>
            <person name="Mortazavi A."/>
        </authorList>
    </citation>
    <scope>NUCLEOTIDE SEQUENCE [LARGE SCALE GENOMIC DNA]</scope>
    <source>
        <strain evidence="2 3">ALL</strain>
    </source>
</reference>
<evidence type="ECO:0000256" key="1">
    <source>
        <dbReference type="SAM" id="Phobius"/>
    </source>
</evidence>
<organism evidence="2 3">
    <name type="scientific">Steinernema carpocapsae</name>
    <name type="common">Entomopathogenic nematode</name>
    <dbReference type="NCBI Taxonomy" id="34508"/>
    <lineage>
        <taxon>Eukaryota</taxon>
        <taxon>Metazoa</taxon>
        <taxon>Ecdysozoa</taxon>
        <taxon>Nematoda</taxon>
        <taxon>Chromadorea</taxon>
        <taxon>Rhabditida</taxon>
        <taxon>Tylenchina</taxon>
        <taxon>Panagrolaimomorpha</taxon>
        <taxon>Strongyloidoidea</taxon>
        <taxon>Steinernematidae</taxon>
        <taxon>Steinernema</taxon>
    </lineage>
</organism>
<gene>
    <name evidence="2" type="ORF">L596_026873</name>
</gene>
<name>A0A4U5M2T1_STECR</name>
<feature type="transmembrane region" description="Helical" evidence="1">
    <location>
        <begin position="20"/>
        <end position="45"/>
    </location>
</feature>
<comment type="caution">
    <text evidence="2">The sequence shown here is derived from an EMBL/GenBank/DDBJ whole genome shotgun (WGS) entry which is preliminary data.</text>
</comment>
<keyword evidence="1" id="KW-0812">Transmembrane</keyword>
<evidence type="ECO:0000313" key="2">
    <source>
        <dbReference type="EMBL" id="TKR62982.1"/>
    </source>
</evidence>
<keyword evidence="1" id="KW-1133">Transmembrane helix</keyword>
<sequence length="136" mass="16026">MAQYNMSNPSTVVFTKILFYLLYFPTGLTLIVYIIITAFLIRIKFKYSTVSALKEKSILIYAVTRFMIDLTIGIIYFYGNLPHRDLCEFFMTMSYILNNLFTSPMLYLIMNRELWSEVFQLTKNNVEVHVLTSVRN</sequence>